<evidence type="ECO:0000313" key="7">
    <source>
        <dbReference type="Proteomes" id="UP000252357"/>
    </source>
</evidence>
<dbReference type="GO" id="GO:0000155">
    <property type="term" value="F:phosphorelay sensor kinase activity"/>
    <property type="evidence" value="ECO:0007669"/>
    <property type="project" value="InterPro"/>
</dbReference>
<evidence type="ECO:0000259" key="5">
    <source>
        <dbReference type="PROSITE" id="PS50109"/>
    </source>
</evidence>
<dbReference type="SMART" id="SM00387">
    <property type="entry name" value="HATPase_c"/>
    <property type="match status" value="1"/>
</dbReference>
<dbReference type="EC" id="2.7.13.3" evidence="2"/>
<feature type="coiled-coil region" evidence="4">
    <location>
        <begin position="61"/>
        <end position="99"/>
    </location>
</feature>
<dbReference type="PRINTS" id="PR00344">
    <property type="entry name" value="BCTRLSENSOR"/>
</dbReference>
<dbReference type="OrthoDB" id="2521613at2"/>
<dbReference type="InterPro" id="IPR003594">
    <property type="entry name" value="HATPase_dom"/>
</dbReference>
<dbReference type="InterPro" id="IPR003661">
    <property type="entry name" value="HisK_dim/P_dom"/>
</dbReference>
<gene>
    <name evidence="6" type="ORF">DU000_00170</name>
</gene>
<evidence type="ECO:0000256" key="2">
    <source>
        <dbReference type="ARBA" id="ARBA00012438"/>
    </source>
</evidence>
<evidence type="ECO:0000256" key="1">
    <source>
        <dbReference type="ARBA" id="ARBA00000085"/>
    </source>
</evidence>
<dbReference type="Proteomes" id="UP000252357">
    <property type="component" value="Unassembled WGS sequence"/>
</dbReference>
<keyword evidence="6" id="KW-0418">Kinase</keyword>
<keyword evidence="6" id="KW-0808">Transferase</keyword>
<keyword evidence="7" id="KW-1185">Reference proteome</keyword>
<dbReference type="Pfam" id="PF02518">
    <property type="entry name" value="HATPase_c"/>
    <property type="match status" value="1"/>
</dbReference>
<dbReference type="InterPro" id="IPR004358">
    <property type="entry name" value="Sig_transdc_His_kin-like_C"/>
</dbReference>
<sequence length="370" mass="41883">MHPLLEQQIREHWGDSPMLGKMRRLIEVIDHTYDSKEQSQRRIENSLAELSMELTERNGVLQRELAIRSAAEEQLQREKAEQKKLISRLEETHNKLLQSEKMASIGQLAAGVAHEINNPIGFVNSNLSSLKGYVDDLLAVIESLRQALDDPNQKENATKKLQEADLDYLSEDVLALLNESQDGIQRVRRIVQDLKDFSHVDQGEWGWTDLHRGLDSTLNIVNNEIKYKATVHKQYSEIPQLFCQASQLNQVFMNLLVNAAHAIEERGDIFLSTQTLSLFDKPWISVEIRDTGKGIPEENLNRIFDPFFTTKPVGQGTGLGLSLSYGIVQKHRGRIEVESELDVGTTFRVLLPLETPAVESLSPNRTGGKE</sequence>
<organism evidence="6 7">
    <name type="scientific">Parvibium lacunae</name>
    <dbReference type="NCBI Taxonomy" id="1888893"/>
    <lineage>
        <taxon>Bacteria</taxon>
        <taxon>Pseudomonadati</taxon>
        <taxon>Pseudomonadota</taxon>
        <taxon>Betaproteobacteria</taxon>
        <taxon>Burkholderiales</taxon>
        <taxon>Alcaligenaceae</taxon>
        <taxon>Parvibium</taxon>
    </lineage>
</organism>
<evidence type="ECO:0000256" key="4">
    <source>
        <dbReference type="SAM" id="Coils"/>
    </source>
</evidence>
<dbReference type="SUPFAM" id="SSF55874">
    <property type="entry name" value="ATPase domain of HSP90 chaperone/DNA topoisomerase II/histidine kinase"/>
    <property type="match status" value="1"/>
</dbReference>
<dbReference type="SMART" id="SM00388">
    <property type="entry name" value="HisKA"/>
    <property type="match status" value="1"/>
</dbReference>
<evidence type="ECO:0000313" key="6">
    <source>
        <dbReference type="EMBL" id="RCS59214.1"/>
    </source>
</evidence>
<keyword evidence="4" id="KW-0175">Coiled coil</keyword>
<dbReference type="PROSITE" id="PS50109">
    <property type="entry name" value="HIS_KIN"/>
    <property type="match status" value="1"/>
</dbReference>
<comment type="catalytic activity">
    <reaction evidence="1">
        <text>ATP + protein L-histidine = ADP + protein N-phospho-L-histidine.</text>
        <dbReference type="EC" id="2.7.13.3"/>
    </reaction>
</comment>
<evidence type="ECO:0000256" key="3">
    <source>
        <dbReference type="ARBA" id="ARBA00022553"/>
    </source>
</evidence>
<dbReference type="CDD" id="cd00082">
    <property type="entry name" value="HisKA"/>
    <property type="match status" value="1"/>
</dbReference>
<dbReference type="Gene3D" id="3.30.565.10">
    <property type="entry name" value="Histidine kinase-like ATPase, C-terminal domain"/>
    <property type="match status" value="1"/>
</dbReference>
<comment type="caution">
    <text evidence="6">The sequence shown here is derived from an EMBL/GenBank/DDBJ whole genome shotgun (WGS) entry which is preliminary data.</text>
</comment>
<dbReference type="InterPro" id="IPR005467">
    <property type="entry name" value="His_kinase_dom"/>
</dbReference>
<dbReference type="AlphaFoldDB" id="A0A368L6H4"/>
<protein>
    <recommendedName>
        <fullName evidence="2">histidine kinase</fullName>
        <ecNumber evidence="2">2.7.13.3</ecNumber>
    </recommendedName>
</protein>
<dbReference type="PANTHER" id="PTHR43065">
    <property type="entry name" value="SENSOR HISTIDINE KINASE"/>
    <property type="match status" value="1"/>
</dbReference>
<dbReference type="Gene3D" id="1.10.287.130">
    <property type="match status" value="1"/>
</dbReference>
<feature type="domain" description="Histidine kinase" evidence="5">
    <location>
        <begin position="111"/>
        <end position="355"/>
    </location>
</feature>
<accession>A0A368L6H4</accession>
<proteinExistence type="predicted"/>
<dbReference type="PANTHER" id="PTHR43065:SF50">
    <property type="entry name" value="HISTIDINE KINASE"/>
    <property type="match status" value="1"/>
</dbReference>
<name>A0A368L6H4_9BURK</name>
<dbReference type="InterPro" id="IPR036097">
    <property type="entry name" value="HisK_dim/P_sf"/>
</dbReference>
<dbReference type="SUPFAM" id="SSF47384">
    <property type="entry name" value="Homodimeric domain of signal transducing histidine kinase"/>
    <property type="match status" value="1"/>
</dbReference>
<dbReference type="RefSeq" id="WP_114401364.1">
    <property type="nucleotide sequence ID" value="NZ_QPGB01000001.1"/>
</dbReference>
<reference evidence="6 7" key="1">
    <citation type="journal article" date="2018" name="Int. J. Syst. Evol. Microbiol.">
        <title>Parvibium lacunae gen. nov., sp. nov., a new member of the family Alcaligenaceae isolated from a freshwater pond.</title>
        <authorList>
            <person name="Chen W.M."/>
            <person name="Xie P.B."/>
            <person name="Hsu M.Y."/>
            <person name="Sheu S.Y."/>
        </authorList>
    </citation>
    <scope>NUCLEOTIDE SEQUENCE [LARGE SCALE GENOMIC DNA]</scope>
    <source>
        <strain evidence="6 7">KMB9</strain>
    </source>
</reference>
<dbReference type="EMBL" id="QPGB01000001">
    <property type="protein sequence ID" value="RCS59214.1"/>
    <property type="molecule type" value="Genomic_DNA"/>
</dbReference>
<dbReference type="InterPro" id="IPR036890">
    <property type="entry name" value="HATPase_C_sf"/>
</dbReference>
<keyword evidence="3" id="KW-0597">Phosphoprotein</keyword>